<feature type="transmembrane region" description="Helical" evidence="9">
    <location>
        <begin position="171"/>
        <end position="187"/>
    </location>
</feature>
<dbReference type="EMBL" id="JAABNR010000037">
    <property type="protein sequence ID" value="NBZ89869.1"/>
    <property type="molecule type" value="Genomic_DNA"/>
</dbReference>
<feature type="transmembrane region" description="Helical" evidence="9">
    <location>
        <begin position="124"/>
        <end position="141"/>
    </location>
</feature>
<feature type="region of interest" description="Disordered" evidence="8">
    <location>
        <begin position="1"/>
        <end position="22"/>
    </location>
</feature>
<feature type="transmembrane region" description="Helical" evidence="9">
    <location>
        <begin position="67"/>
        <end position="86"/>
    </location>
</feature>
<evidence type="ECO:0000256" key="2">
    <source>
        <dbReference type="ARBA" id="ARBA00007362"/>
    </source>
</evidence>
<comment type="caution">
    <text evidence="11">The sequence shown here is derived from an EMBL/GenBank/DDBJ whole genome shotgun (WGS) entry which is preliminary data.</text>
</comment>
<feature type="transmembrane region" description="Helical" evidence="9">
    <location>
        <begin position="263"/>
        <end position="281"/>
    </location>
</feature>
<dbReference type="InterPro" id="IPR000620">
    <property type="entry name" value="EamA_dom"/>
</dbReference>
<comment type="subcellular location">
    <subcellularLocation>
        <location evidence="1">Cell membrane</location>
        <topology evidence="1">Multi-pass membrane protein</topology>
    </subcellularLocation>
</comment>
<keyword evidence="12" id="KW-1185">Reference proteome</keyword>
<comment type="similarity">
    <text evidence="2">Belongs to the EamA transporter family.</text>
</comment>
<dbReference type="Pfam" id="PF00892">
    <property type="entry name" value="EamA"/>
    <property type="match status" value="1"/>
</dbReference>
<evidence type="ECO:0000256" key="8">
    <source>
        <dbReference type="SAM" id="MobiDB-lite"/>
    </source>
</evidence>
<evidence type="ECO:0000256" key="6">
    <source>
        <dbReference type="ARBA" id="ARBA00022989"/>
    </source>
</evidence>
<evidence type="ECO:0000259" key="10">
    <source>
        <dbReference type="Pfam" id="PF00892"/>
    </source>
</evidence>
<feature type="transmembrane region" description="Helical" evidence="9">
    <location>
        <begin position="93"/>
        <end position="112"/>
    </location>
</feature>
<evidence type="ECO:0000256" key="1">
    <source>
        <dbReference type="ARBA" id="ARBA00004651"/>
    </source>
</evidence>
<dbReference type="RefSeq" id="WP_168776659.1">
    <property type="nucleotide sequence ID" value="NZ_JAABNR010000037.1"/>
</dbReference>
<keyword evidence="7 9" id="KW-0472">Membrane</keyword>
<name>A0AAE5BXD2_9RHOB</name>
<feature type="transmembrane region" description="Helical" evidence="9">
    <location>
        <begin position="199"/>
        <end position="219"/>
    </location>
</feature>
<feature type="transmembrane region" description="Helical" evidence="9">
    <location>
        <begin position="231"/>
        <end position="251"/>
    </location>
</feature>
<evidence type="ECO:0000256" key="7">
    <source>
        <dbReference type="ARBA" id="ARBA00023136"/>
    </source>
</evidence>
<dbReference type="NCBIfam" id="TIGR00688">
    <property type="entry name" value="rarD"/>
    <property type="match status" value="1"/>
</dbReference>
<keyword evidence="4" id="KW-1003">Cell membrane</keyword>
<evidence type="ECO:0000313" key="12">
    <source>
        <dbReference type="Proteomes" id="UP001193501"/>
    </source>
</evidence>
<sequence length="309" mass="32970">MTQSPTQAAAPPSQSSPSQSSPSQDTRAGFFYALSAYLLWGFLPFYMKALAHVPPPEVIVHRVLWSLPIALGVVAWAGRWPALVLVLKTPPKLVLAMACSGLISVNWGLYVWAIGSGHTLEAALGYYINPLFSIFLGAVLLREKLNGRQKGAIALAAAAVAVLTLETGRLPLVALGLTLTWGLYAYLKRRMPIGPNEGFALEVLILSPFALAYAVYLSATGQAVFLTEVPTTVLLLSAGLVTAIPLMLYANGAKGLSLSTIGIMQYISPTMILAIATLAFGEHLGTAQMIAFPMIWGALALYSSGLWRR</sequence>
<evidence type="ECO:0000256" key="9">
    <source>
        <dbReference type="SAM" id="Phobius"/>
    </source>
</evidence>
<evidence type="ECO:0000256" key="5">
    <source>
        <dbReference type="ARBA" id="ARBA00022692"/>
    </source>
</evidence>
<dbReference type="AlphaFoldDB" id="A0AAE5BXD2"/>
<proteinExistence type="inferred from homology"/>
<keyword evidence="6 9" id="KW-1133">Transmembrane helix</keyword>
<evidence type="ECO:0000313" key="11">
    <source>
        <dbReference type="EMBL" id="NBZ89869.1"/>
    </source>
</evidence>
<dbReference type="PANTHER" id="PTHR22911:SF137">
    <property type="entry name" value="SOLUTE CARRIER FAMILY 35 MEMBER G2-RELATED"/>
    <property type="match status" value="1"/>
</dbReference>
<gene>
    <name evidence="11" type="primary">rarD</name>
    <name evidence="11" type="ORF">GV832_19975</name>
</gene>
<dbReference type="InterPro" id="IPR037185">
    <property type="entry name" value="EmrE-like"/>
</dbReference>
<dbReference type="InterPro" id="IPR004626">
    <property type="entry name" value="RarD"/>
</dbReference>
<evidence type="ECO:0000256" key="3">
    <source>
        <dbReference type="ARBA" id="ARBA00022448"/>
    </source>
</evidence>
<dbReference type="GO" id="GO:0005886">
    <property type="term" value="C:plasma membrane"/>
    <property type="evidence" value="ECO:0007669"/>
    <property type="project" value="UniProtKB-SubCell"/>
</dbReference>
<accession>A0AAE5BXD2</accession>
<dbReference type="SUPFAM" id="SSF103481">
    <property type="entry name" value="Multidrug resistance efflux transporter EmrE"/>
    <property type="match status" value="2"/>
</dbReference>
<feature type="transmembrane region" description="Helical" evidence="9">
    <location>
        <begin position="29"/>
        <end position="47"/>
    </location>
</feature>
<keyword evidence="3" id="KW-0813">Transport</keyword>
<dbReference type="PANTHER" id="PTHR22911">
    <property type="entry name" value="ACYL-MALONYL CONDENSING ENZYME-RELATED"/>
    <property type="match status" value="1"/>
</dbReference>
<feature type="domain" description="EamA" evidence="10">
    <location>
        <begin position="29"/>
        <end position="164"/>
    </location>
</feature>
<dbReference type="Proteomes" id="UP001193501">
    <property type="component" value="Unassembled WGS sequence"/>
</dbReference>
<evidence type="ECO:0000256" key="4">
    <source>
        <dbReference type="ARBA" id="ARBA00022475"/>
    </source>
</evidence>
<protein>
    <submittedName>
        <fullName evidence="11">EamA family transporter RarD</fullName>
    </submittedName>
</protein>
<feature type="transmembrane region" description="Helical" evidence="9">
    <location>
        <begin position="287"/>
        <end position="307"/>
    </location>
</feature>
<reference evidence="11" key="1">
    <citation type="submission" date="2020-01" db="EMBL/GenBank/DDBJ databases">
        <authorList>
            <person name="Chen W.-M."/>
        </authorList>
    </citation>
    <scope>NUCLEOTIDE SEQUENCE</scope>
    <source>
        <strain evidence="11">CYK-10</strain>
    </source>
</reference>
<organism evidence="11 12">
    <name type="scientific">Stagnihabitans tardus</name>
    <dbReference type="NCBI Taxonomy" id="2699202"/>
    <lineage>
        <taxon>Bacteria</taxon>
        <taxon>Pseudomonadati</taxon>
        <taxon>Pseudomonadota</taxon>
        <taxon>Alphaproteobacteria</taxon>
        <taxon>Rhodobacterales</taxon>
        <taxon>Paracoccaceae</taxon>
        <taxon>Stagnihabitans</taxon>
    </lineage>
</organism>
<keyword evidence="5 9" id="KW-0812">Transmembrane</keyword>